<keyword evidence="1" id="KW-0472">Membrane</keyword>
<keyword evidence="1" id="KW-1133">Transmembrane helix</keyword>
<sequence length="215" mass="24905">MRQDVLSKIDKYFDAKKQSETNIIFLGSALIIIYIVYMLCFDPSQDFYDERLNTHTKISNDLSRTRDYLRSTSSPSGDKNFKINEETKILETLKGKYSSVLKFNAHFDSKLKELSFLLFNDQNWANFLDNIVSLAKQNNIKILELKSDIKEPNFQKIEQILNIDLTFLGGFKDMLSYINGLEESKLVVDLHKMDVNSTQKELGAKISISVWGMKY</sequence>
<keyword evidence="1" id="KW-0812">Transmembrane</keyword>
<dbReference type="EMBL" id="CP012541">
    <property type="protein sequence ID" value="ALF47616.1"/>
    <property type="molecule type" value="Genomic_DNA"/>
</dbReference>
<accession>A0A0M4SUI1</accession>
<evidence type="ECO:0008006" key="4">
    <source>
        <dbReference type="Google" id="ProtNLM"/>
    </source>
</evidence>
<evidence type="ECO:0000256" key="1">
    <source>
        <dbReference type="SAM" id="Phobius"/>
    </source>
</evidence>
<gene>
    <name evidence="2" type="ORF">CCON33237_0935</name>
</gene>
<dbReference type="Proteomes" id="UP000066049">
    <property type="component" value="Chromosome"/>
</dbReference>
<dbReference type="Gene3D" id="3.30.70.60">
    <property type="match status" value="1"/>
</dbReference>
<protein>
    <recommendedName>
        <fullName evidence="4">Pilus assembly protein PilO</fullName>
    </recommendedName>
</protein>
<organism evidence="2 3">
    <name type="scientific">Campylobacter concisus</name>
    <dbReference type="NCBI Taxonomy" id="199"/>
    <lineage>
        <taxon>Bacteria</taxon>
        <taxon>Pseudomonadati</taxon>
        <taxon>Campylobacterota</taxon>
        <taxon>Epsilonproteobacteria</taxon>
        <taxon>Campylobacterales</taxon>
        <taxon>Campylobacteraceae</taxon>
        <taxon>Campylobacter</taxon>
    </lineage>
</organism>
<reference evidence="3" key="1">
    <citation type="submission" date="2015-08" db="EMBL/GenBank/DDBJ databases">
        <title>Comparative genomics of the Campylobacter concisus group.</title>
        <authorList>
            <person name="Miller W.G."/>
            <person name="Yee E."/>
            <person name="Chapman M.H."/>
            <person name="Huynh S."/>
            <person name="Bono J.L."/>
            <person name="On S.L.W."/>
            <person name="St Leger J."/>
            <person name="Foster G."/>
            <person name="Parker C.T."/>
        </authorList>
    </citation>
    <scope>NUCLEOTIDE SEQUENCE [LARGE SCALE GENOMIC DNA]</scope>
    <source>
        <strain evidence="3">ATCC 33237</strain>
    </source>
</reference>
<proteinExistence type="predicted"/>
<evidence type="ECO:0000313" key="2">
    <source>
        <dbReference type="EMBL" id="ALF47616.1"/>
    </source>
</evidence>
<dbReference type="KEGG" id="ccoc:CCON33237_0935"/>
<name>A0A0M4SUI1_9BACT</name>
<dbReference type="PATRIC" id="fig|199.248.peg.969"/>
<evidence type="ECO:0000313" key="3">
    <source>
        <dbReference type="Proteomes" id="UP000066049"/>
    </source>
</evidence>
<dbReference type="RefSeq" id="WP_054196619.1">
    <property type="nucleotide sequence ID" value="NZ_CABMKQ010000036.1"/>
</dbReference>
<feature type="transmembrane region" description="Helical" evidence="1">
    <location>
        <begin position="21"/>
        <end position="39"/>
    </location>
</feature>
<dbReference type="InterPro" id="IPR014717">
    <property type="entry name" value="Transl_elong_EF1B/ribsomal_bS6"/>
</dbReference>
<dbReference type="AlphaFoldDB" id="A0A0M4SUI1"/>
<dbReference type="GeneID" id="28662611"/>